<dbReference type="EMBL" id="FMTS01000005">
    <property type="protein sequence ID" value="SCW73390.1"/>
    <property type="molecule type" value="Genomic_DNA"/>
</dbReference>
<dbReference type="Pfam" id="PF05593">
    <property type="entry name" value="RHS_repeat"/>
    <property type="match status" value="1"/>
</dbReference>
<evidence type="ECO:0000256" key="1">
    <source>
        <dbReference type="SAM" id="SignalP"/>
    </source>
</evidence>
<keyword evidence="1" id="KW-0732">Signal</keyword>
<evidence type="ECO:0000313" key="3">
    <source>
        <dbReference type="Proteomes" id="UP000199150"/>
    </source>
</evidence>
<proteinExistence type="predicted"/>
<keyword evidence="3" id="KW-1185">Reference proteome</keyword>
<accession>A0A1G4SW42</accession>
<name>A0A1G4SW42_9CAUL</name>
<sequence>MTGSPKNVVDKAIAVSTRVAISAVLCAGMLWGTSASAGNTTYQYDALGRVIKVTYPDSKQICYAYDSAGNRTQVKRQATGTCTVTGSTLSSSLTAETMLTAQQSSALQADSATVSTTDNQIATYAVTDTAPTEETATTN</sequence>
<dbReference type="InterPro" id="IPR006530">
    <property type="entry name" value="YD"/>
</dbReference>
<feature type="signal peptide" evidence="1">
    <location>
        <begin position="1"/>
        <end position="37"/>
    </location>
</feature>
<feature type="chain" id="PRO_5011448757" evidence="1">
    <location>
        <begin position="38"/>
        <end position="139"/>
    </location>
</feature>
<reference evidence="3" key="1">
    <citation type="submission" date="2016-10" db="EMBL/GenBank/DDBJ databases">
        <authorList>
            <person name="Varghese N."/>
            <person name="Submissions S."/>
        </authorList>
    </citation>
    <scope>NUCLEOTIDE SEQUENCE [LARGE SCALE GENOMIC DNA]</scope>
    <source>
        <strain evidence="3">CGMCC 1.3431</strain>
    </source>
</reference>
<gene>
    <name evidence="2" type="ORF">SAMN02927928_3049</name>
</gene>
<dbReference type="Proteomes" id="UP000199150">
    <property type="component" value="Unassembled WGS sequence"/>
</dbReference>
<dbReference type="NCBIfam" id="TIGR01643">
    <property type="entry name" value="YD_repeat_2x"/>
    <property type="match status" value="2"/>
</dbReference>
<dbReference type="InterPro" id="IPR031325">
    <property type="entry name" value="RHS_repeat"/>
</dbReference>
<dbReference type="Gene3D" id="2.180.10.10">
    <property type="entry name" value="RHS repeat-associated core"/>
    <property type="match status" value="1"/>
</dbReference>
<protein>
    <submittedName>
        <fullName evidence="2">YD repeat-containing protein</fullName>
    </submittedName>
</protein>
<dbReference type="AlphaFoldDB" id="A0A1G4SW42"/>
<evidence type="ECO:0000313" key="2">
    <source>
        <dbReference type="EMBL" id="SCW73390.1"/>
    </source>
</evidence>
<dbReference type="STRING" id="260084.SAMN02927928_3049"/>
<organism evidence="2 3">
    <name type="scientific">Asticcacaulis taihuensis</name>
    <dbReference type="NCBI Taxonomy" id="260084"/>
    <lineage>
        <taxon>Bacteria</taxon>
        <taxon>Pseudomonadati</taxon>
        <taxon>Pseudomonadota</taxon>
        <taxon>Alphaproteobacteria</taxon>
        <taxon>Caulobacterales</taxon>
        <taxon>Caulobacteraceae</taxon>
        <taxon>Asticcacaulis</taxon>
    </lineage>
</organism>